<evidence type="ECO:0000256" key="3">
    <source>
        <dbReference type="PROSITE-ProRule" id="PRU00289"/>
    </source>
</evidence>
<name>A0ABV9R0J0_9MICO</name>
<dbReference type="RefSeq" id="WP_204395646.1">
    <property type="nucleotide sequence ID" value="NZ_JAFBBW010000001.1"/>
</dbReference>
<feature type="region of interest" description="Disordered" evidence="4">
    <location>
        <begin position="1240"/>
        <end position="1287"/>
    </location>
</feature>
<evidence type="ECO:0000256" key="1">
    <source>
        <dbReference type="ARBA" id="ARBA00022741"/>
    </source>
</evidence>
<evidence type="ECO:0000259" key="5">
    <source>
        <dbReference type="PROSITE" id="PS50901"/>
    </source>
</evidence>
<keyword evidence="7" id="KW-1185">Reference proteome</keyword>
<comment type="caution">
    <text evidence="6">The sequence shown here is derived from an EMBL/GenBank/DDBJ whole genome shotgun (WGS) entry which is preliminary data.</text>
</comment>
<gene>
    <name evidence="6" type="ORF">ACFPER_02280</name>
</gene>
<reference evidence="7" key="1">
    <citation type="journal article" date="2019" name="Int. J. Syst. Evol. Microbiol.">
        <title>The Global Catalogue of Microorganisms (GCM) 10K type strain sequencing project: providing services to taxonomists for standard genome sequencing and annotation.</title>
        <authorList>
            <consortium name="The Broad Institute Genomics Platform"/>
            <consortium name="The Broad Institute Genome Sequencing Center for Infectious Disease"/>
            <person name="Wu L."/>
            <person name="Ma J."/>
        </authorList>
    </citation>
    <scope>NUCLEOTIDE SEQUENCE [LARGE SCALE GENOMIC DNA]</scope>
    <source>
        <strain evidence="7">CGMCC 1.12192</strain>
    </source>
</reference>
<dbReference type="Proteomes" id="UP001595960">
    <property type="component" value="Unassembled WGS sequence"/>
</dbReference>
<dbReference type="PANTHER" id="PTHR22683">
    <property type="entry name" value="SPORULATION PROTEIN RELATED"/>
    <property type="match status" value="1"/>
</dbReference>
<sequence length="1660" mass="181330">MTDAADNTLGRVVALVALDSVTKGSDGTRAALRVAGFEKDIVRSAVLEVAERLSSDGAPQVIVKVGTTTPIEGIPSDYLLEEGMQLTAWRNVTGEGDSVLLFDWGVPPDAQGLTAVNRLDGSILLNGPDHEARFATLAQEAWAEVGGEGRVPAVLAAYQERVWGTVSESEEEGRSLRRLARYLVESAAAVVRSGVHSSDVIHAAVSSALPSIGLFPDGDLFVSESAVEARIRKNVRVSGLRQPSGAPLTEEDLLGRIDAAELTVAALERVHLSADGAKAHMRDLVMALGSTEDALRALDLPLWLEIFEKRSAKIGLGRLIREAIERVADDRLDEFDALLVQEGLDRSDQEAAERFLFAEPPVNADALADLLPKPLRRRVEKIAFPDSLVVPDPLRALLRELTYFDEDEEGTVTVRMEGSLESGAWTRWLFAFLYGRSLALVQASVGLRLGLEVDACLLERAMPELPPEAEPFDMAEAWAPIRIVVEMQGGVQRRFRWDPFSTPGQIAVAALLNGFETSPGEVYEGSFDGFLDQFSDPRYWRRRTVDAPATPFAAELFNLRRRHFALLGDGIDADLINSYLDEWEETMSRARAQLVPANAPDADLSDVVLSDVIRLADHRLAMLATHPLRLRWIARHYVQLTGLISKALTERLKLNSENSDLFFDALERVSPHGTPALVVGPKTVAIPMRESAGHEEYAPVRKAGSQSQDWLSAVDEAAIEEMVRVIADYLATYPHKLDGLSVLLLDRNGDPVLPVRVAKRVRAKSPQLRLDLVVLAPRESHHGIIQAFDTEFADSDVAEERFLPDVQLVLKSWSSERDADLGGLEDSIDVALAPALFGTQTTLNASTRDPAATIAGRYDPWIHPSAHNLTESSENVVRELLPSSQDTVLETWSTLCVRYDRSSAVAREKASNTDYFEMQVQFDQHQKLFLSLHGVAHWVVTLDSFVGRDQIDNLRDRPDVILVKPGVGKNEAYTLIVSSQTGKELVVQRLRRRLVDINVVASNAAEETASRIYSVGRNVVPGAVLRSLGIGTTINEVVGLVATRFVVAQHFPVREEESSLVVWLSFDEQQRWFGRGAKTRADLGRFVLRLNEGGGVSLDVLVAESKFRQEYDHGSAEEQLNRTTDLCRSAFASGGEATDDHKFWLEELASSIEQTSSRELSGSELPSRSRVGPARLDLEARVIEALRASNVALKRVHGVAVAIAAAQKEPAPAPRGLGRHTLIRLNRPELQRVIGLLRAHSDPGAEPGGPINSLDEAPARSIVPPEEEPAEAESAKTSDAAGPTDAHRRISGKATFDARAARVHNVAQAGGLGESELRRRYNKVLGVFGLHNVQVGPPETGSPWQEGPGFYVLRFVPKPGVAVDKVVNRRDEIFLALGLPAGYSVRTKNDRGAVVFEIPKFEGEKYGIPAAALWEASPIEHDELKAPIGADISGNPVEISFSSPDSPHLLVAGTTGSGKSVALDTILKGLIRYDVDSVRLQLVDPKGTELVDFEDDPHVDGPIGIDADDAKQILEAAVQEMENRYRAMKTVRARKLVELNARVDASHRKPWIIIVLDEYADLTSDPDDKRAIEDLLRRLTQKARAAGIHVIAATQRPSADVISTTIRSNFPAQLALRVKTATDSRIVLDETGAESLAGQGDALLHTAQGTVRIQVAYDSS</sequence>
<dbReference type="InterPro" id="IPR002543">
    <property type="entry name" value="FtsK_dom"/>
</dbReference>
<accession>A0ABV9R0J0</accession>
<dbReference type="SMART" id="SM00382">
    <property type="entry name" value="AAA"/>
    <property type="match status" value="1"/>
</dbReference>
<dbReference type="InterPro" id="IPR050206">
    <property type="entry name" value="FtsK/SpoIIIE/SftA"/>
</dbReference>
<dbReference type="PANTHER" id="PTHR22683:SF41">
    <property type="entry name" value="DNA TRANSLOCASE FTSK"/>
    <property type="match status" value="1"/>
</dbReference>
<dbReference type="Pfam" id="PF01580">
    <property type="entry name" value="FtsK_SpoIIIE"/>
    <property type="match status" value="1"/>
</dbReference>
<feature type="binding site" evidence="3">
    <location>
        <begin position="1453"/>
        <end position="1460"/>
    </location>
    <ligand>
        <name>ATP</name>
        <dbReference type="ChEBI" id="CHEBI:30616"/>
    </ligand>
</feature>
<evidence type="ECO:0000256" key="4">
    <source>
        <dbReference type="SAM" id="MobiDB-lite"/>
    </source>
</evidence>
<dbReference type="SUPFAM" id="SSF52540">
    <property type="entry name" value="P-loop containing nucleoside triphosphate hydrolases"/>
    <property type="match status" value="1"/>
</dbReference>
<evidence type="ECO:0000313" key="6">
    <source>
        <dbReference type="EMBL" id="MFC4827598.1"/>
    </source>
</evidence>
<dbReference type="EMBL" id="JBHSJC010000001">
    <property type="protein sequence ID" value="MFC4827598.1"/>
    <property type="molecule type" value="Genomic_DNA"/>
</dbReference>
<keyword evidence="1 3" id="KW-0547">Nucleotide-binding</keyword>
<protein>
    <submittedName>
        <fullName evidence="6">FtsK/SpoIIIE domain-containing protein</fullName>
    </submittedName>
</protein>
<dbReference type="InterPro" id="IPR003593">
    <property type="entry name" value="AAA+_ATPase"/>
</dbReference>
<dbReference type="CDD" id="cd01127">
    <property type="entry name" value="TrwB_TraG_TraD_VirD4"/>
    <property type="match status" value="1"/>
</dbReference>
<evidence type="ECO:0000313" key="7">
    <source>
        <dbReference type="Proteomes" id="UP001595960"/>
    </source>
</evidence>
<organism evidence="6 7">
    <name type="scientific">Agromyces aurantiacus</name>
    <dbReference type="NCBI Taxonomy" id="165814"/>
    <lineage>
        <taxon>Bacteria</taxon>
        <taxon>Bacillati</taxon>
        <taxon>Actinomycetota</taxon>
        <taxon>Actinomycetes</taxon>
        <taxon>Micrococcales</taxon>
        <taxon>Microbacteriaceae</taxon>
        <taxon>Agromyces</taxon>
    </lineage>
</organism>
<dbReference type="InterPro" id="IPR027417">
    <property type="entry name" value="P-loop_NTPase"/>
</dbReference>
<dbReference type="PROSITE" id="PS50901">
    <property type="entry name" value="FTSK"/>
    <property type="match status" value="1"/>
</dbReference>
<keyword evidence="2 3" id="KW-0067">ATP-binding</keyword>
<feature type="domain" description="FtsK" evidence="5">
    <location>
        <begin position="1434"/>
        <end position="1625"/>
    </location>
</feature>
<proteinExistence type="predicted"/>
<evidence type="ECO:0000256" key="2">
    <source>
        <dbReference type="ARBA" id="ARBA00022840"/>
    </source>
</evidence>
<dbReference type="Gene3D" id="3.40.50.300">
    <property type="entry name" value="P-loop containing nucleotide triphosphate hydrolases"/>
    <property type="match status" value="1"/>
</dbReference>